<name>A0ABX3SN95_MYCMA</name>
<keyword evidence="1" id="KW-1133">Transmembrane helix</keyword>
<feature type="transmembrane region" description="Helical" evidence="1">
    <location>
        <begin position="193"/>
        <end position="214"/>
    </location>
</feature>
<feature type="transmembrane region" description="Helical" evidence="1">
    <location>
        <begin position="112"/>
        <end position="127"/>
    </location>
</feature>
<dbReference type="Proteomes" id="UP000243140">
    <property type="component" value="Unassembled WGS sequence"/>
</dbReference>
<organism evidence="2 3">
    <name type="scientific">Mycobacterium malmoense</name>
    <dbReference type="NCBI Taxonomy" id="1780"/>
    <lineage>
        <taxon>Bacteria</taxon>
        <taxon>Bacillati</taxon>
        <taxon>Actinomycetota</taxon>
        <taxon>Actinomycetes</taxon>
        <taxon>Mycobacteriales</taxon>
        <taxon>Mycobacteriaceae</taxon>
        <taxon>Mycobacterium</taxon>
    </lineage>
</organism>
<proteinExistence type="predicted"/>
<keyword evidence="1" id="KW-0472">Membrane</keyword>
<feature type="transmembrane region" description="Helical" evidence="1">
    <location>
        <begin position="80"/>
        <end position="103"/>
    </location>
</feature>
<accession>A0ABX3SN95</accession>
<dbReference type="EMBL" id="MVHV01000024">
    <property type="protein sequence ID" value="ORA79104.1"/>
    <property type="molecule type" value="Genomic_DNA"/>
</dbReference>
<evidence type="ECO:0008006" key="4">
    <source>
        <dbReference type="Google" id="ProtNLM"/>
    </source>
</evidence>
<keyword evidence="3" id="KW-1185">Reference proteome</keyword>
<feature type="transmembrane region" description="Helical" evidence="1">
    <location>
        <begin position="41"/>
        <end position="60"/>
    </location>
</feature>
<feature type="transmembrane region" description="Helical" evidence="1">
    <location>
        <begin position="226"/>
        <end position="244"/>
    </location>
</feature>
<feature type="transmembrane region" description="Helical" evidence="1">
    <location>
        <begin position="276"/>
        <end position="297"/>
    </location>
</feature>
<gene>
    <name evidence="2" type="ORF">BST29_19825</name>
</gene>
<protein>
    <recommendedName>
        <fullName evidence="4">Glycosyltransferase RgtA/B/C/D-like domain-containing protein</fullName>
    </recommendedName>
</protein>
<feature type="transmembrane region" description="Helical" evidence="1">
    <location>
        <begin position="333"/>
        <end position="350"/>
    </location>
</feature>
<feature type="transmembrane region" description="Helical" evidence="1">
    <location>
        <begin position="155"/>
        <end position="173"/>
    </location>
</feature>
<feature type="transmembrane region" description="Helical" evidence="1">
    <location>
        <begin position="133"/>
        <end position="148"/>
    </location>
</feature>
<evidence type="ECO:0000313" key="2">
    <source>
        <dbReference type="EMBL" id="ORA79104.1"/>
    </source>
</evidence>
<keyword evidence="1" id="KW-0812">Transmembrane</keyword>
<evidence type="ECO:0000256" key="1">
    <source>
        <dbReference type="SAM" id="Phobius"/>
    </source>
</evidence>
<sequence>MIAQHFARSGSFELIGWNRSALVGQVVVLGPLGESIVVQQLFVSLLAAVGLLATYGWLVHRVGPGGALLGTALVGLTPDLGLLATSYMADIPAFTAVIVCLFLTDQALRTENFWYLLGALAVGSWGVTVREQAIVGPVVAMVLAVAAWRGRKRRVTLVSGMFFALAIVCFEVWRRSLPHGDSPSFSFKPEYAVANVVCACFTLALAVFPAVLIAARPGGWSGRARLMSGALALMLLVVVVAQAYRPAGTIFLGNYLAPDGAYSAASIGMRSVLPDWWWLTLVVMACMSLVLIVGHFIDSGLSLDRMSGLVLLLTAGGTLAQALVGQFTFARYLLVLIPVACVALLGSRAADDRSRPSRCDRLLSLAALAGLAATSTAITANALAFDAARWRAASSLVARGAAATDIDAGFEWVGYHASEPAARSSAHADALSFYMRMFEYSRECYVVSASPLNGLRLDSTEQYRTYALVGSSKLWVYQVSPCR</sequence>
<evidence type="ECO:0000313" key="3">
    <source>
        <dbReference type="Proteomes" id="UP000243140"/>
    </source>
</evidence>
<comment type="caution">
    <text evidence="2">The sequence shown here is derived from an EMBL/GenBank/DDBJ whole genome shotgun (WGS) entry which is preliminary data.</text>
</comment>
<reference evidence="2 3" key="1">
    <citation type="submission" date="2017-02" db="EMBL/GenBank/DDBJ databases">
        <title>The new phylogeny of genus Mycobacterium.</title>
        <authorList>
            <person name="Tortoli E."/>
            <person name="Trovato A."/>
            <person name="Cirillo D.M."/>
        </authorList>
    </citation>
    <scope>NUCLEOTIDE SEQUENCE [LARGE SCALE GENOMIC DNA]</scope>
    <source>
        <strain evidence="2 3">IP1130001</strain>
    </source>
</reference>
<feature type="transmembrane region" description="Helical" evidence="1">
    <location>
        <begin position="362"/>
        <end position="385"/>
    </location>
</feature>
<feature type="transmembrane region" description="Helical" evidence="1">
    <location>
        <begin position="309"/>
        <end position="327"/>
    </location>
</feature>